<feature type="region of interest" description="Disordered" evidence="1">
    <location>
        <begin position="63"/>
        <end position="115"/>
    </location>
</feature>
<feature type="compositionally biased region" description="Low complexity" evidence="1">
    <location>
        <begin position="83"/>
        <end position="107"/>
    </location>
</feature>
<proteinExistence type="predicted"/>
<comment type="caution">
    <text evidence="2">The sequence shown here is derived from an EMBL/GenBank/DDBJ whole genome shotgun (WGS) entry which is preliminary data.</text>
</comment>
<dbReference type="AlphaFoldDB" id="A0AAI9WWX3"/>
<dbReference type="Proteomes" id="UP001202479">
    <property type="component" value="Unassembled WGS sequence"/>
</dbReference>
<dbReference type="RefSeq" id="XP_049179131.1">
    <property type="nucleotide sequence ID" value="XM_049325177.1"/>
</dbReference>
<reference evidence="2" key="1">
    <citation type="journal article" date="2022" name="DNA Res.">
        <title>Genome analysis of five recently described species of the CUG-Ser clade uncovers Candida theae as a new hybrid lineage with pathogenic potential in the Candida parapsilosis species complex.</title>
        <authorList>
            <person name="Mixao V."/>
            <person name="Del Olmo V."/>
            <person name="Hegedusova E."/>
            <person name="Saus E."/>
            <person name="Pryszcz L."/>
            <person name="Cillingova A."/>
            <person name="Nosek J."/>
            <person name="Gabaldon T."/>
        </authorList>
    </citation>
    <scope>NUCLEOTIDE SEQUENCE</scope>
    <source>
        <strain evidence="2">CBS 10844</strain>
    </source>
</reference>
<sequence length="115" mass="13187">MKRGREEDSDGDQSFMSSPLSICRVFTLENFSQSISTKRLQIHQIHTDVHHKTVEMMMNAQLRLQREEEEQKHRDGTNGQLTNSNLSSDPDSNSSSSSDPNSNSSSSTYYQKPYW</sequence>
<feature type="compositionally biased region" description="Basic and acidic residues" evidence="1">
    <location>
        <begin position="64"/>
        <end position="76"/>
    </location>
</feature>
<dbReference type="GeneID" id="73381420"/>
<accession>A0AAI9WWX3</accession>
<organism evidence="2 3">
    <name type="scientific">Candida oxycetoniae</name>
    <dbReference type="NCBI Taxonomy" id="497107"/>
    <lineage>
        <taxon>Eukaryota</taxon>
        <taxon>Fungi</taxon>
        <taxon>Dikarya</taxon>
        <taxon>Ascomycota</taxon>
        <taxon>Saccharomycotina</taxon>
        <taxon>Pichiomycetes</taxon>
        <taxon>Debaryomycetaceae</taxon>
        <taxon>Candida/Lodderomyces clade</taxon>
        <taxon>Candida</taxon>
    </lineage>
</organism>
<keyword evidence="3" id="KW-1185">Reference proteome</keyword>
<name>A0AAI9WWX3_9ASCO</name>
<dbReference type="EMBL" id="JAHUZD010000127">
    <property type="protein sequence ID" value="KAI3403384.2"/>
    <property type="molecule type" value="Genomic_DNA"/>
</dbReference>
<evidence type="ECO:0000256" key="1">
    <source>
        <dbReference type="SAM" id="MobiDB-lite"/>
    </source>
</evidence>
<gene>
    <name evidence="2" type="ORF">KGF56_003805</name>
</gene>
<evidence type="ECO:0000313" key="2">
    <source>
        <dbReference type="EMBL" id="KAI3403384.2"/>
    </source>
</evidence>
<evidence type="ECO:0000313" key="3">
    <source>
        <dbReference type="Proteomes" id="UP001202479"/>
    </source>
</evidence>
<protein>
    <submittedName>
        <fullName evidence="2">Uncharacterized protein</fullName>
    </submittedName>
</protein>